<name>A0A075MUB0_9ARCH</name>
<organism evidence="1 2">
    <name type="scientific">Candidatus Nitrososphaera evergladensis SR1</name>
    <dbReference type="NCBI Taxonomy" id="1459636"/>
    <lineage>
        <taxon>Archaea</taxon>
        <taxon>Nitrososphaerota</taxon>
        <taxon>Nitrososphaeria</taxon>
        <taxon>Nitrososphaerales</taxon>
        <taxon>Nitrososphaeraceae</taxon>
        <taxon>Nitrososphaera</taxon>
    </lineage>
</organism>
<evidence type="ECO:0000313" key="2">
    <source>
        <dbReference type="Proteomes" id="UP000028194"/>
    </source>
</evidence>
<evidence type="ECO:0000313" key="1">
    <source>
        <dbReference type="EMBL" id="AIF84302.1"/>
    </source>
</evidence>
<protein>
    <submittedName>
        <fullName evidence="1">Uncharacterized protein</fullName>
    </submittedName>
</protein>
<accession>A0A075MUB0</accession>
<dbReference type="HOGENOM" id="CLU_3263610_0_0_2"/>
<dbReference type="STRING" id="1459636.NTE_02248"/>
<reference evidence="1 2" key="1">
    <citation type="journal article" date="2014" name="PLoS ONE">
        <title>Genome Sequence of Candidatus Nitrososphaera evergladensis from Group I.1b Enriched from Everglades Soil Reveals Novel Genomic Features of the Ammonia-Oxidizing Archaea.</title>
        <authorList>
            <person name="Zhalnina K.V."/>
            <person name="Dias R."/>
            <person name="Leonard M.T."/>
            <person name="Dorr de Quadros P."/>
            <person name="Camargo F.A."/>
            <person name="Drew J.C."/>
            <person name="Farmerie W.G."/>
            <person name="Daroub S.H."/>
            <person name="Triplett E.W."/>
        </authorList>
    </citation>
    <scope>NUCLEOTIDE SEQUENCE [LARGE SCALE GENOMIC DNA]</scope>
    <source>
        <strain evidence="1 2">SR1</strain>
    </source>
</reference>
<keyword evidence="2" id="KW-1185">Reference proteome</keyword>
<dbReference type="AlphaFoldDB" id="A0A075MUB0"/>
<gene>
    <name evidence="1" type="ORF">NTE_02248</name>
</gene>
<sequence length="41" mass="4790">MIDFVGKSAYAILDSLIAIYHTSIESMFKNIWHRQFRNNSA</sequence>
<dbReference type="Proteomes" id="UP000028194">
    <property type="component" value="Chromosome"/>
</dbReference>
<dbReference type="EMBL" id="CP007174">
    <property type="protein sequence ID" value="AIF84302.1"/>
    <property type="molecule type" value="Genomic_DNA"/>
</dbReference>
<proteinExistence type="predicted"/>
<dbReference type="KEGG" id="nev:NTE_02248"/>